<dbReference type="EMBL" id="CAXITT010000442">
    <property type="protein sequence ID" value="CAL1541596.1"/>
    <property type="molecule type" value="Genomic_DNA"/>
</dbReference>
<organism evidence="2 3">
    <name type="scientific">Lymnaea stagnalis</name>
    <name type="common">Great pond snail</name>
    <name type="synonym">Helix stagnalis</name>
    <dbReference type="NCBI Taxonomy" id="6523"/>
    <lineage>
        <taxon>Eukaryota</taxon>
        <taxon>Metazoa</taxon>
        <taxon>Spiralia</taxon>
        <taxon>Lophotrochozoa</taxon>
        <taxon>Mollusca</taxon>
        <taxon>Gastropoda</taxon>
        <taxon>Heterobranchia</taxon>
        <taxon>Euthyneura</taxon>
        <taxon>Panpulmonata</taxon>
        <taxon>Hygrophila</taxon>
        <taxon>Lymnaeoidea</taxon>
        <taxon>Lymnaeidae</taxon>
        <taxon>Lymnaea</taxon>
    </lineage>
</organism>
<feature type="non-terminal residue" evidence="2">
    <location>
        <position position="103"/>
    </location>
</feature>
<evidence type="ECO:0000256" key="1">
    <source>
        <dbReference type="SAM" id="MobiDB-lite"/>
    </source>
</evidence>
<reference evidence="2 3" key="1">
    <citation type="submission" date="2024-04" db="EMBL/GenBank/DDBJ databases">
        <authorList>
            <consortium name="Genoscope - CEA"/>
            <person name="William W."/>
        </authorList>
    </citation>
    <scope>NUCLEOTIDE SEQUENCE [LARGE SCALE GENOMIC DNA]</scope>
</reference>
<evidence type="ECO:0000313" key="2">
    <source>
        <dbReference type="EMBL" id="CAL1541596.1"/>
    </source>
</evidence>
<feature type="region of interest" description="Disordered" evidence="1">
    <location>
        <begin position="76"/>
        <end position="103"/>
    </location>
</feature>
<feature type="non-terminal residue" evidence="2">
    <location>
        <position position="1"/>
    </location>
</feature>
<keyword evidence="3" id="KW-1185">Reference proteome</keyword>
<protein>
    <submittedName>
        <fullName evidence="2">Uncharacterized protein</fullName>
    </submittedName>
</protein>
<comment type="caution">
    <text evidence="2">The sequence shown here is derived from an EMBL/GenBank/DDBJ whole genome shotgun (WGS) entry which is preliminary data.</text>
</comment>
<name>A0AAV2I5W5_LYMST</name>
<dbReference type="AlphaFoldDB" id="A0AAV2I5W5"/>
<accession>A0AAV2I5W5</accession>
<dbReference type="Proteomes" id="UP001497497">
    <property type="component" value="Unassembled WGS sequence"/>
</dbReference>
<proteinExistence type="predicted"/>
<sequence length="103" mass="11591">TDSYQISNEKKSAKNAFMPPCAKVPVDKTLDGHMIPVSQSKKERSVHQLGTSDLALDLDDDEENLMLCQDFDAHSTQSRIETKNTCEDSIPTHRQESRNSKNI</sequence>
<gene>
    <name evidence="2" type="ORF">GSLYS_00015202001</name>
</gene>
<evidence type="ECO:0000313" key="3">
    <source>
        <dbReference type="Proteomes" id="UP001497497"/>
    </source>
</evidence>
<feature type="compositionally biased region" description="Basic and acidic residues" evidence="1">
    <location>
        <begin position="80"/>
        <end position="103"/>
    </location>
</feature>